<accession>A0A3N0Y1V3</accession>
<evidence type="ECO:0000313" key="2">
    <source>
        <dbReference type="Proteomes" id="UP000281406"/>
    </source>
</evidence>
<dbReference type="SUPFAM" id="SSF57903">
    <property type="entry name" value="FYVE/PHD zinc finger"/>
    <property type="match status" value="1"/>
</dbReference>
<comment type="caution">
    <text evidence="1">The sequence shown here is derived from an EMBL/GenBank/DDBJ whole genome shotgun (WGS) entry which is preliminary data.</text>
</comment>
<name>A0A3N0Y1V3_ANAGA</name>
<protein>
    <recommendedName>
        <fullName evidence="3">PHD-type domain-containing protein</fullName>
    </recommendedName>
</protein>
<dbReference type="EMBL" id="RJVU01053773">
    <property type="protein sequence ID" value="ROL23527.1"/>
    <property type="molecule type" value="Genomic_DNA"/>
</dbReference>
<dbReference type="InterPro" id="IPR011011">
    <property type="entry name" value="Znf_FYVE_PHD"/>
</dbReference>
<organism evidence="1 2">
    <name type="scientific">Anabarilius grahami</name>
    <name type="common">Kanglang fish</name>
    <name type="synonym">Barilius grahami</name>
    <dbReference type="NCBI Taxonomy" id="495550"/>
    <lineage>
        <taxon>Eukaryota</taxon>
        <taxon>Metazoa</taxon>
        <taxon>Chordata</taxon>
        <taxon>Craniata</taxon>
        <taxon>Vertebrata</taxon>
        <taxon>Euteleostomi</taxon>
        <taxon>Actinopterygii</taxon>
        <taxon>Neopterygii</taxon>
        <taxon>Teleostei</taxon>
        <taxon>Ostariophysi</taxon>
        <taxon>Cypriniformes</taxon>
        <taxon>Xenocyprididae</taxon>
        <taxon>Xenocypridinae</taxon>
        <taxon>Xenocypridinae incertae sedis</taxon>
        <taxon>Anabarilius</taxon>
    </lineage>
</organism>
<evidence type="ECO:0000313" key="1">
    <source>
        <dbReference type="EMBL" id="ROL23527.1"/>
    </source>
</evidence>
<dbReference type="AlphaFoldDB" id="A0A3N0Y1V3"/>
<gene>
    <name evidence="1" type="ORF">DPX16_18795</name>
</gene>
<sequence>MFGREARYPCQVPTDYEICHGKVKAMVASEQLSDGLSDRRETMEAVKQKISNSQEKVRKRKMEMGQDDNFMAGDKVLVRNVRQENRKGGKMDPDMLGPFTIVKIEEKNVDVVSTKGKKIMKFNMDHLVKYVEPEPHIPKKWIPSAPLIPPPPASSPNPATLLSHASPSLSFTEGLSAPISPTSQCLKVISSPQPTTTHLIHNTMAQIQINPVPPTPHSYCPDTFSESTNLEEQVIRDIWDGKKQEVLWSKMGPYKLYTKNLMGLAPGKWLESELAELLLMEEEITFSSNEEGVVLICMEIAKRLLRETDDLSKLCRSCGEKHGHEGQTDQWIECGRWYHWDCVGRPSTVGKYSCPACM</sequence>
<dbReference type="InterPro" id="IPR013083">
    <property type="entry name" value="Znf_RING/FYVE/PHD"/>
</dbReference>
<reference evidence="1 2" key="1">
    <citation type="submission" date="2018-10" db="EMBL/GenBank/DDBJ databases">
        <title>Genome assembly for a Yunnan-Guizhou Plateau 3E fish, Anabarilius grahami (Regan), and its evolutionary and genetic applications.</title>
        <authorList>
            <person name="Jiang W."/>
        </authorList>
    </citation>
    <scope>NUCLEOTIDE SEQUENCE [LARGE SCALE GENOMIC DNA]</scope>
    <source>
        <strain evidence="1">AG-KIZ</strain>
        <tissue evidence="1">Muscle</tissue>
    </source>
</reference>
<dbReference type="CDD" id="cd15517">
    <property type="entry name" value="PHD_TCF19_like"/>
    <property type="match status" value="1"/>
</dbReference>
<dbReference type="Gene3D" id="3.30.40.10">
    <property type="entry name" value="Zinc/RING finger domain, C3HC4 (zinc finger)"/>
    <property type="match status" value="1"/>
</dbReference>
<proteinExistence type="predicted"/>
<evidence type="ECO:0008006" key="3">
    <source>
        <dbReference type="Google" id="ProtNLM"/>
    </source>
</evidence>
<dbReference type="Proteomes" id="UP000281406">
    <property type="component" value="Unassembled WGS sequence"/>
</dbReference>
<keyword evidence="2" id="KW-1185">Reference proteome</keyword>
<dbReference type="OrthoDB" id="413122at2759"/>